<dbReference type="Proteomes" id="UP000464495">
    <property type="component" value="Chromosome"/>
</dbReference>
<accession>A0A6P1T399</accession>
<dbReference type="KEGG" id="amaq:GO499_12525"/>
<sequence>MDRSTLTLTIALVLFAAILTGWMLRWAFNLLNPPPPPEPIADSEWAEYAKACEAAREAAEARVAEVERTMGNQLTQTQAELTAAMEGLGDARREARDLQERLDAINASG</sequence>
<organism evidence="2 3">
    <name type="scientific">Algicella marina</name>
    <dbReference type="NCBI Taxonomy" id="2683284"/>
    <lineage>
        <taxon>Bacteria</taxon>
        <taxon>Pseudomonadati</taxon>
        <taxon>Pseudomonadota</taxon>
        <taxon>Alphaproteobacteria</taxon>
        <taxon>Rhodobacterales</taxon>
        <taxon>Paracoccaceae</taxon>
        <taxon>Algicella</taxon>
    </lineage>
</organism>
<reference evidence="2 3" key="1">
    <citation type="submission" date="2019-12" db="EMBL/GenBank/DDBJ databases">
        <title>Complete genome sequence of Algicella marina strain 9Alg 56(T) isolated from the red alga Tichocarpus crinitus.</title>
        <authorList>
            <person name="Kim S.-G."/>
            <person name="Nedashkovskaya O.I."/>
        </authorList>
    </citation>
    <scope>NUCLEOTIDE SEQUENCE [LARGE SCALE GENOMIC DNA]</scope>
    <source>
        <strain evidence="2 3">9Alg 56</strain>
    </source>
</reference>
<proteinExistence type="predicted"/>
<gene>
    <name evidence="2" type="ORF">GO499_12525</name>
</gene>
<evidence type="ECO:0000313" key="3">
    <source>
        <dbReference type="Proteomes" id="UP000464495"/>
    </source>
</evidence>
<evidence type="ECO:0000256" key="1">
    <source>
        <dbReference type="SAM" id="Coils"/>
    </source>
</evidence>
<evidence type="ECO:0000313" key="2">
    <source>
        <dbReference type="EMBL" id="QHQ35936.1"/>
    </source>
</evidence>
<name>A0A6P1T399_9RHOB</name>
<feature type="coiled-coil region" evidence="1">
    <location>
        <begin position="49"/>
        <end position="108"/>
    </location>
</feature>
<keyword evidence="3" id="KW-1185">Reference proteome</keyword>
<dbReference type="AlphaFoldDB" id="A0A6P1T399"/>
<keyword evidence="1" id="KW-0175">Coiled coil</keyword>
<protein>
    <submittedName>
        <fullName evidence="2">Uncharacterized protein</fullName>
    </submittedName>
</protein>
<dbReference type="RefSeq" id="WP_161862493.1">
    <property type="nucleotide sequence ID" value="NZ_CP046620.1"/>
</dbReference>
<dbReference type="EMBL" id="CP046620">
    <property type="protein sequence ID" value="QHQ35936.1"/>
    <property type="molecule type" value="Genomic_DNA"/>
</dbReference>